<dbReference type="OrthoDB" id="9786493at2"/>
<dbReference type="InterPro" id="IPR024002">
    <property type="entry name" value="For/NO2_transpt_CS"/>
</dbReference>
<keyword evidence="8" id="KW-1185">Reference proteome</keyword>
<organism evidence="7 8">
    <name type="scientific">Lachnoanaerobaculum gingivalis</name>
    <dbReference type="NCBI Taxonomy" id="2490855"/>
    <lineage>
        <taxon>Bacteria</taxon>
        <taxon>Bacillati</taxon>
        <taxon>Bacillota</taxon>
        <taxon>Clostridia</taxon>
        <taxon>Lachnospirales</taxon>
        <taxon>Lachnospiraceae</taxon>
        <taxon>Lachnoanaerobaculum</taxon>
    </lineage>
</organism>
<dbReference type="PANTHER" id="PTHR30520:SF6">
    <property type="entry name" value="FORMATE_NITRATE FAMILY TRANSPORTER (EUROFUNG)"/>
    <property type="match status" value="1"/>
</dbReference>
<dbReference type="InterPro" id="IPR000292">
    <property type="entry name" value="For/NO2_transpt"/>
</dbReference>
<feature type="transmembrane region" description="Helical" evidence="6">
    <location>
        <begin position="251"/>
        <end position="273"/>
    </location>
</feature>
<dbReference type="EMBL" id="RRCO01000002">
    <property type="protein sequence ID" value="RRJ25984.1"/>
    <property type="molecule type" value="Genomic_DNA"/>
</dbReference>
<keyword evidence="3 6" id="KW-1133">Transmembrane helix</keyword>
<evidence type="ECO:0000256" key="6">
    <source>
        <dbReference type="SAM" id="Phobius"/>
    </source>
</evidence>
<evidence type="ECO:0000313" key="8">
    <source>
        <dbReference type="Proteomes" id="UP000272490"/>
    </source>
</evidence>
<dbReference type="InterPro" id="IPR023271">
    <property type="entry name" value="Aquaporin-like"/>
</dbReference>
<proteinExistence type="inferred from homology"/>
<feature type="transmembrane region" description="Helical" evidence="6">
    <location>
        <begin position="30"/>
        <end position="51"/>
    </location>
</feature>
<protein>
    <submittedName>
        <fullName evidence="7">Formate/nitrite transporter family protein</fullName>
    </submittedName>
</protein>
<evidence type="ECO:0000256" key="5">
    <source>
        <dbReference type="ARBA" id="ARBA00049660"/>
    </source>
</evidence>
<feature type="transmembrane region" description="Helical" evidence="6">
    <location>
        <begin position="106"/>
        <end position="127"/>
    </location>
</feature>
<feature type="transmembrane region" description="Helical" evidence="6">
    <location>
        <begin position="154"/>
        <end position="177"/>
    </location>
</feature>
<evidence type="ECO:0000256" key="1">
    <source>
        <dbReference type="ARBA" id="ARBA00004141"/>
    </source>
</evidence>
<feature type="transmembrane region" description="Helical" evidence="6">
    <location>
        <begin position="189"/>
        <end position="210"/>
    </location>
</feature>
<keyword evidence="4 6" id="KW-0472">Membrane</keyword>
<evidence type="ECO:0000256" key="4">
    <source>
        <dbReference type="ARBA" id="ARBA00023136"/>
    </source>
</evidence>
<dbReference type="Pfam" id="PF01226">
    <property type="entry name" value="Form_Nir_trans"/>
    <property type="match status" value="1"/>
</dbReference>
<dbReference type="PROSITE" id="PS01005">
    <property type="entry name" value="FORMATE_NITRITE_TP_1"/>
    <property type="match status" value="1"/>
</dbReference>
<sequence>MNFSNTTAEVTQNLIEAGEGKVKRPLHKMILLGILAGMLIGAGAMASSVAIHDISNTGIARLVAGLVFPIGFVMMVLFGGELFTGACLMIIGVLKGKYKVSDMIRVLIVVFISNLIGGILFAILVAFSGQFKYSDGLMGAFTIKLALSKANIPFSSALISGILCNFFVCLGVVMAGLSKDISGKVLASFLPIMTFVTGGFEHCVANMFYIPAGIFAAGNSKYVEVAMTKYGITAEKIATLNWKNFLLTNELPVTIGNIIGGMLFIGVVMYIVYSKE</sequence>
<feature type="transmembrane region" description="Helical" evidence="6">
    <location>
        <begin position="63"/>
        <end position="94"/>
    </location>
</feature>
<evidence type="ECO:0000256" key="2">
    <source>
        <dbReference type="ARBA" id="ARBA00022692"/>
    </source>
</evidence>
<comment type="similarity">
    <text evidence="5">Belongs to the FNT transporter (TC 1.A.16) family.</text>
</comment>
<reference evidence="7 8" key="1">
    <citation type="submission" date="2018-11" db="EMBL/GenBank/DDBJ databases">
        <title>Genome sequencing of Lachnoanaerobaculum sp. KCOM 2030 (= ChDC B114).</title>
        <authorList>
            <person name="Kook J.-K."/>
            <person name="Park S.-N."/>
            <person name="Lim Y.K."/>
        </authorList>
    </citation>
    <scope>NUCLEOTIDE SEQUENCE [LARGE SCALE GENOMIC DNA]</scope>
    <source>
        <strain evidence="7 8">KCOM 2030</strain>
    </source>
</reference>
<dbReference type="Proteomes" id="UP000272490">
    <property type="component" value="Unassembled WGS sequence"/>
</dbReference>
<dbReference type="RefSeq" id="WP_128673788.1">
    <property type="nucleotide sequence ID" value="NZ_CAUQHB010000067.1"/>
</dbReference>
<name>A0A3P3QY15_9FIRM</name>
<dbReference type="GO" id="GO:0005886">
    <property type="term" value="C:plasma membrane"/>
    <property type="evidence" value="ECO:0007669"/>
    <property type="project" value="TreeGrafter"/>
</dbReference>
<comment type="caution">
    <text evidence="7">The sequence shown here is derived from an EMBL/GenBank/DDBJ whole genome shotgun (WGS) entry which is preliminary data.</text>
</comment>
<keyword evidence="2 6" id="KW-0812">Transmembrane</keyword>
<evidence type="ECO:0000256" key="3">
    <source>
        <dbReference type="ARBA" id="ARBA00022989"/>
    </source>
</evidence>
<dbReference type="Gene3D" id="1.20.1080.10">
    <property type="entry name" value="Glycerol uptake facilitator protein"/>
    <property type="match status" value="1"/>
</dbReference>
<dbReference type="PANTHER" id="PTHR30520">
    <property type="entry name" value="FORMATE TRANSPORTER-RELATED"/>
    <property type="match status" value="1"/>
</dbReference>
<dbReference type="GO" id="GO:0015499">
    <property type="term" value="F:formate transmembrane transporter activity"/>
    <property type="evidence" value="ECO:0007669"/>
    <property type="project" value="TreeGrafter"/>
</dbReference>
<evidence type="ECO:0000313" key="7">
    <source>
        <dbReference type="EMBL" id="RRJ25984.1"/>
    </source>
</evidence>
<gene>
    <name evidence="7" type="ORF">EHV10_05450</name>
</gene>
<comment type="subcellular location">
    <subcellularLocation>
        <location evidence="1">Membrane</location>
        <topology evidence="1">Multi-pass membrane protein</topology>
    </subcellularLocation>
</comment>
<accession>A0A3P3QY15</accession>
<dbReference type="AlphaFoldDB" id="A0A3P3QY15"/>